<sequence>MKITQPKELGVLVRTRRQQLGLSQSDVAERAGTTRQWLSRFEQGHSDVSLGNAFAILKVLELELGEYIDPATIAAPQPDTARTTVQPSASSVHSEDLTPSAAVSQGDRLRRLRERDALSGLKGWGTKTKPAQSTAALTARAPRSSEEPETGAHGDEHGALPEDSSGNGAADQLTQSPQGGPKYSIDADIARIAKSSLFKRS</sequence>
<evidence type="ECO:0000313" key="3">
    <source>
        <dbReference type="EMBL" id="MFD2839560.1"/>
    </source>
</evidence>
<dbReference type="Proteomes" id="UP001597391">
    <property type="component" value="Unassembled WGS sequence"/>
</dbReference>
<dbReference type="SUPFAM" id="SSF47413">
    <property type="entry name" value="lambda repressor-like DNA-binding domains"/>
    <property type="match status" value="1"/>
</dbReference>
<feature type="compositionally biased region" description="Polar residues" evidence="1">
    <location>
        <begin position="80"/>
        <end position="92"/>
    </location>
</feature>
<feature type="compositionally biased region" description="Basic and acidic residues" evidence="1">
    <location>
        <begin position="107"/>
        <end position="117"/>
    </location>
</feature>
<dbReference type="PROSITE" id="PS50943">
    <property type="entry name" value="HTH_CROC1"/>
    <property type="match status" value="1"/>
</dbReference>
<accession>A0ABW5XE48</accession>
<evidence type="ECO:0000256" key="1">
    <source>
        <dbReference type="SAM" id="MobiDB-lite"/>
    </source>
</evidence>
<evidence type="ECO:0000259" key="2">
    <source>
        <dbReference type="PROSITE" id="PS50943"/>
    </source>
</evidence>
<dbReference type="Gene3D" id="1.10.260.40">
    <property type="entry name" value="lambda repressor-like DNA-binding domains"/>
    <property type="match status" value="1"/>
</dbReference>
<name>A0ABW5XE48_9MICO</name>
<organism evidence="3 4">
    <name type="scientific">Populibacterium corticicola</name>
    <dbReference type="NCBI Taxonomy" id="1812826"/>
    <lineage>
        <taxon>Bacteria</taxon>
        <taxon>Bacillati</taxon>
        <taxon>Actinomycetota</taxon>
        <taxon>Actinomycetes</taxon>
        <taxon>Micrococcales</taxon>
        <taxon>Jonesiaceae</taxon>
        <taxon>Populibacterium</taxon>
    </lineage>
</organism>
<dbReference type="Pfam" id="PF01381">
    <property type="entry name" value="HTH_3"/>
    <property type="match status" value="1"/>
</dbReference>
<feature type="region of interest" description="Disordered" evidence="1">
    <location>
        <begin position="78"/>
        <end position="187"/>
    </location>
</feature>
<reference evidence="4" key="1">
    <citation type="journal article" date="2019" name="Int. J. Syst. Evol. Microbiol.">
        <title>The Global Catalogue of Microorganisms (GCM) 10K type strain sequencing project: providing services to taxonomists for standard genome sequencing and annotation.</title>
        <authorList>
            <consortium name="The Broad Institute Genomics Platform"/>
            <consortium name="The Broad Institute Genome Sequencing Center for Infectious Disease"/>
            <person name="Wu L."/>
            <person name="Ma J."/>
        </authorList>
    </citation>
    <scope>NUCLEOTIDE SEQUENCE [LARGE SCALE GENOMIC DNA]</scope>
    <source>
        <strain evidence="4">KCTC 33576</strain>
    </source>
</reference>
<keyword evidence="4" id="KW-1185">Reference proteome</keyword>
<comment type="caution">
    <text evidence="3">The sequence shown here is derived from an EMBL/GenBank/DDBJ whole genome shotgun (WGS) entry which is preliminary data.</text>
</comment>
<feature type="domain" description="HTH cro/C1-type" evidence="2">
    <location>
        <begin position="13"/>
        <end position="67"/>
    </location>
</feature>
<protein>
    <submittedName>
        <fullName evidence="3">Helix-turn-helix domain-containing protein</fullName>
    </submittedName>
</protein>
<proteinExistence type="predicted"/>
<dbReference type="InterPro" id="IPR001387">
    <property type="entry name" value="Cro/C1-type_HTH"/>
</dbReference>
<feature type="compositionally biased region" description="Polar residues" evidence="1">
    <location>
        <begin position="164"/>
        <end position="178"/>
    </location>
</feature>
<dbReference type="CDD" id="cd00093">
    <property type="entry name" value="HTH_XRE"/>
    <property type="match status" value="1"/>
</dbReference>
<gene>
    <name evidence="3" type="ORF">ACFSYH_03145</name>
</gene>
<dbReference type="EMBL" id="JBHUOP010000001">
    <property type="protein sequence ID" value="MFD2839560.1"/>
    <property type="molecule type" value="Genomic_DNA"/>
</dbReference>
<feature type="compositionally biased region" description="Basic and acidic residues" evidence="1">
    <location>
        <begin position="143"/>
        <end position="160"/>
    </location>
</feature>
<evidence type="ECO:0000313" key="4">
    <source>
        <dbReference type="Proteomes" id="UP001597391"/>
    </source>
</evidence>
<dbReference type="InterPro" id="IPR010982">
    <property type="entry name" value="Lambda_DNA-bd_dom_sf"/>
</dbReference>
<dbReference type="RefSeq" id="WP_377465043.1">
    <property type="nucleotide sequence ID" value="NZ_JBHUOP010000001.1"/>
</dbReference>
<dbReference type="SMART" id="SM00530">
    <property type="entry name" value="HTH_XRE"/>
    <property type="match status" value="1"/>
</dbReference>